<evidence type="ECO:0000256" key="11">
    <source>
        <dbReference type="ARBA" id="ARBA00045497"/>
    </source>
</evidence>
<dbReference type="PANTHER" id="PTHR46494">
    <property type="entry name" value="CORA FAMILY METAL ION TRANSPORTER (EUROFUNG)"/>
    <property type="match status" value="1"/>
</dbReference>
<dbReference type="CDD" id="cd12830">
    <property type="entry name" value="MtCorA-like"/>
    <property type="match status" value="1"/>
</dbReference>
<dbReference type="EMBL" id="FMYH01000002">
    <property type="protein sequence ID" value="SDC15889.1"/>
    <property type="molecule type" value="Genomic_DNA"/>
</dbReference>
<feature type="transmembrane region" description="Helical" evidence="12">
    <location>
        <begin position="281"/>
        <end position="300"/>
    </location>
</feature>
<comment type="similarity">
    <text evidence="2">Belongs to the CorA metal ion transporter (MIT) (TC 1.A.35) family.</text>
</comment>
<dbReference type="SUPFAM" id="SSF143865">
    <property type="entry name" value="CorA soluble domain-like"/>
    <property type="match status" value="1"/>
</dbReference>
<evidence type="ECO:0000313" key="14">
    <source>
        <dbReference type="Proteomes" id="UP000199039"/>
    </source>
</evidence>
<evidence type="ECO:0000256" key="3">
    <source>
        <dbReference type="ARBA" id="ARBA00022448"/>
    </source>
</evidence>
<dbReference type="GO" id="GO:0015087">
    <property type="term" value="F:cobalt ion transmembrane transporter activity"/>
    <property type="evidence" value="ECO:0007669"/>
    <property type="project" value="TreeGrafter"/>
</dbReference>
<feature type="transmembrane region" description="Helical" evidence="12">
    <location>
        <begin position="312"/>
        <end position="332"/>
    </location>
</feature>
<evidence type="ECO:0000256" key="1">
    <source>
        <dbReference type="ARBA" id="ARBA00004651"/>
    </source>
</evidence>
<evidence type="ECO:0000256" key="8">
    <source>
        <dbReference type="ARBA" id="ARBA00023065"/>
    </source>
</evidence>
<dbReference type="Gene3D" id="3.30.460.20">
    <property type="entry name" value="CorA soluble domain-like"/>
    <property type="match status" value="1"/>
</dbReference>
<evidence type="ECO:0000256" key="7">
    <source>
        <dbReference type="ARBA" id="ARBA00022989"/>
    </source>
</evidence>
<evidence type="ECO:0000256" key="12">
    <source>
        <dbReference type="SAM" id="Phobius"/>
    </source>
</evidence>
<dbReference type="InterPro" id="IPR045863">
    <property type="entry name" value="CorA_TM1_TM2"/>
</dbReference>
<keyword evidence="4" id="KW-1003">Cell membrane</keyword>
<comment type="function">
    <text evidence="11">Mediates influx of magnesium ions. Alternates between open and closed states. Activated by low cytoplasmic Mg(2+) levels. Inactive when cytoplasmic Mg(2+) levels are high.</text>
</comment>
<evidence type="ECO:0000256" key="2">
    <source>
        <dbReference type="ARBA" id="ARBA00009765"/>
    </source>
</evidence>
<dbReference type="STRING" id="1814289.SAMN05216410_1295"/>
<keyword evidence="7 12" id="KW-1133">Transmembrane helix</keyword>
<comment type="catalytic activity">
    <reaction evidence="10">
        <text>Mg(2+)(in) = Mg(2+)(out)</text>
        <dbReference type="Rhea" id="RHEA:29827"/>
        <dbReference type="ChEBI" id="CHEBI:18420"/>
    </reaction>
</comment>
<keyword evidence="8" id="KW-0406">Ion transport</keyword>
<keyword evidence="6" id="KW-0460">Magnesium</keyword>
<dbReference type="OrthoDB" id="9803416at2"/>
<evidence type="ECO:0000256" key="4">
    <source>
        <dbReference type="ARBA" id="ARBA00022475"/>
    </source>
</evidence>
<dbReference type="Pfam" id="PF01544">
    <property type="entry name" value="CorA"/>
    <property type="match status" value="1"/>
</dbReference>
<evidence type="ECO:0000256" key="6">
    <source>
        <dbReference type="ARBA" id="ARBA00022842"/>
    </source>
</evidence>
<dbReference type="GO" id="GO:0015095">
    <property type="term" value="F:magnesium ion transmembrane transporter activity"/>
    <property type="evidence" value="ECO:0007669"/>
    <property type="project" value="TreeGrafter"/>
</dbReference>
<comment type="subcellular location">
    <subcellularLocation>
        <location evidence="1">Cell membrane</location>
        <topology evidence="1">Multi-pass membrane protein</topology>
    </subcellularLocation>
</comment>
<sequence>MPLIDNVVYVDGVRRAEPASLELTYEAMHADGGMAWIGLYRPTEAEIASVRAEFGIHPLAVEDTIKAHQRPKIERYGDVLFTVLRPARYIDSEERVEFGELHVFTGPDFVVTVRHAEAPDLAKVRRRMEAAPELLRLGPEAVLYAILDEVVDEYAPVVAGLENDIDEIEDELFAGNPAVSRRIYDLFREVMDFQRATRPLLEMLDALKNGAAKYNVDDELTRYLRDVHDHVVRVVDRADSFRALLQNALAVNATVVAQRQNEEMQAMTVSSLEQNEEVKRISAWAAILFAPSLVGTVYGMNFDNMPELAWPLGYPMALGLMVGGSFTLYRVFRWKKWL</sequence>
<keyword evidence="14" id="KW-1185">Reference proteome</keyword>
<evidence type="ECO:0000313" key="13">
    <source>
        <dbReference type="EMBL" id="SDC15889.1"/>
    </source>
</evidence>
<dbReference type="AlphaFoldDB" id="A0A1G6JB42"/>
<gene>
    <name evidence="13" type="ORF">SAMN05216410_1295</name>
</gene>
<dbReference type="SUPFAM" id="SSF144083">
    <property type="entry name" value="Magnesium transport protein CorA, transmembrane region"/>
    <property type="match status" value="1"/>
</dbReference>
<dbReference type="GO" id="GO:0050897">
    <property type="term" value="F:cobalt ion binding"/>
    <property type="evidence" value="ECO:0007669"/>
    <property type="project" value="TreeGrafter"/>
</dbReference>
<name>A0A1G6JB42_9MICO</name>
<keyword evidence="5 12" id="KW-0812">Transmembrane</keyword>
<dbReference type="Gene3D" id="1.20.58.340">
    <property type="entry name" value="Magnesium transport protein CorA, transmembrane region"/>
    <property type="match status" value="2"/>
</dbReference>
<proteinExistence type="inferred from homology"/>
<evidence type="ECO:0000256" key="5">
    <source>
        <dbReference type="ARBA" id="ARBA00022692"/>
    </source>
</evidence>
<keyword evidence="9 12" id="KW-0472">Membrane</keyword>
<dbReference type="InterPro" id="IPR045861">
    <property type="entry name" value="CorA_cytoplasmic_dom"/>
</dbReference>
<accession>A0A1G6JB42</accession>
<dbReference type="InterPro" id="IPR002523">
    <property type="entry name" value="MgTranspt_CorA/ZnTranspt_ZntB"/>
</dbReference>
<dbReference type="PANTHER" id="PTHR46494:SF1">
    <property type="entry name" value="CORA FAMILY METAL ION TRANSPORTER (EUROFUNG)"/>
    <property type="match status" value="1"/>
</dbReference>
<reference evidence="13 14" key="1">
    <citation type="submission" date="2016-09" db="EMBL/GenBank/DDBJ databases">
        <authorList>
            <person name="Capua I."/>
            <person name="De Benedictis P."/>
            <person name="Joannis T."/>
            <person name="Lombin L.H."/>
            <person name="Cattoli G."/>
        </authorList>
    </citation>
    <scope>NUCLEOTIDE SEQUENCE [LARGE SCALE GENOMIC DNA]</scope>
    <source>
        <strain evidence="13 14">ISLP-3</strain>
    </source>
</reference>
<dbReference type="RefSeq" id="WP_093181796.1">
    <property type="nucleotide sequence ID" value="NZ_FMYH01000002.1"/>
</dbReference>
<dbReference type="GO" id="GO:0005886">
    <property type="term" value="C:plasma membrane"/>
    <property type="evidence" value="ECO:0007669"/>
    <property type="project" value="UniProtKB-SubCell"/>
</dbReference>
<dbReference type="FunFam" id="1.20.58.340:FF:000004">
    <property type="entry name" value="Magnesium transport protein CorA"/>
    <property type="match status" value="1"/>
</dbReference>
<dbReference type="GO" id="GO:0000287">
    <property type="term" value="F:magnesium ion binding"/>
    <property type="evidence" value="ECO:0007669"/>
    <property type="project" value="TreeGrafter"/>
</dbReference>
<evidence type="ECO:0000256" key="10">
    <source>
        <dbReference type="ARBA" id="ARBA00034269"/>
    </source>
</evidence>
<keyword evidence="3" id="KW-0813">Transport</keyword>
<organism evidence="13 14">
    <name type="scientific">Sanguibacter gelidistatuariae</name>
    <dbReference type="NCBI Taxonomy" id="1814289"/>
    <lineage>
        <taxon>Bacteria</taxon>
        <taxon>Bacillati</taxon>
        <taxon>Actinomycetota</taxon>
        <taxon>Actinomycetes</taxon>
        <taxon>Micrococcales</taxon>
        <taxon>Sanguibacteraceae</taxon>
        <taxon>Sanguibacter</taxon>
    </lineage>
</organism>
<evidence type="ECO:0000256" key="9">
    <source>
        <dbReference type="ARBA" id="ARBA00023136"/>
    </source>
</evidence>
<dbReference type="Proteomes" id="UP000199039">
    <property type="component" value="Unassembled WGS sequence"/>
</dbReference>
<protein>
    <submittedName>
        <fullName evidence="13">Magnesium transporter</fullName>
    </submittedName>
</protein>